<protein>
    <recommendedName>
        <fullName evidence="9">Phosphatidylcholine transfer protein</fullName>
    </recommendedName>
    <alternativeName>
        <fullName evidence="11">START domain-containing protein 2</fullName>
    </alternativeName>
    <alternativeName>
        <fullName evidence="10">StAR-related lipid transfer protein 2</fullName>
    </alternativeName>
</protein>
<evidence type="ECO:0000256" key="12">
    <source>
        <dbReference type="SAM" id="MobiDB-lite"/>
    </source>
</evidence>
<comment type="subcellular location">
    <subcellularLocation>
        <location evidence="1">Cytoplasm</location>
    </subcellularLocation>
</comment>
<dbReference type="PANTHER" id="PTHR19308:SF8">
    <property type="entry name" value="STAR-RELATED LIPID TRANSFER PROTEIN 7, MITOCHONDRIAL"/>
    <property type="match status" value="1"/>
</dbReference>
<keyword evidence="7" id="KW-0446">Lipid-binding</keyword>
<evidence type="ECO:0000256" key="3">
    <source>
        <dbReference type="ARBA" id="ARBA00022490"/>
    </source>
</evidence>
<dbReference type="GO" id="GO:0006869">
    <property type="term" value="P:lipid transport"/>
    <property type="evidence" value="ECO:0007669"/>
    <property type="project" value="UniProtKB-KW"/>
</dbReference>
<feature type="domain" description="START" evidence="13">
    <location>
        <begin position="167"/>
        <end position="355"/>
    </location>
</feature>
<evidence type="ECO:0000259" key="13">
    <source>
        <dbReference type="PROSITE" id="PS50848"/>
    </source>
</evidence>
<evidence type="ECO:0000313" key="15">
    <source>
        <dbReference type="Proteomes" id="UP001374579"/>
    </source>
</evidence>
<dbReference type="GO" id="GO:0008289">
    <property type="term" value="F:lipid binding"/>
    <property type="evidence" value="ECO:0007669"/>
    <property type="project" value="UniProtKB-KW"/>
</dbReference>
<evidence type="ECO:0000256" key="7">
    <source>
        <dbReference type="ARBA" id="ARBA00023121"/>
    </source>
</evidence>
<feature type="compositionally biased region" description="Polar residues" evidence="12">
    <location>
        <begin position="380"/>
        <end position="393"/>
    </location>
</feature>
<keyword evidence="5" id="KW-0007">Acetylation</keyword>
<dbReference type="Pfam" id="PF01852">
    <property type="entry name" value="START"/>
    <property type="match status" value="1"/>
</dbReference>
<dbReference type="SUPFAM" id="SSF55961">
    <property type="entry name" value="Bet v1-like"/>
    <property type="match status" value="1"/>
</dbReference>
<evidence type="ECO:0000256" key="4">
    <source>
        <dbReference type="ARBA" id="ARBA00022553"/>
    </source>
</evidence>
<comment type="subunit">
    <text evidence="8">Interacts with ACOT13/THEM2.</text>
</comment>
<evidence type="ECO:0000256" key="6">
    <source>
        <dbReference type="ARBA" id="ARBA00023055"/>
    </source>
</evidence>
<dbReference type="InterPro" id="IPR051213">
    <property type="entry name" value="START_lipid_transfer"/>
</dbReference>
<keyword evidence="2" id="KW-0813">Transport</keyword>
<gene>
    <name evidence="14" type="ORF">V1264_013096</name>
</gene>
<evidence type="ECO:0000256" key="9">
    <source>
        <dbReference type="ARBA" id="ARBA00069061"/>
    </source>
</evidence>
<evidence type="ECO:0000256" key="1">
    <source>
        <dbReference type="ARBA" id="ARBA00004496"/>
    </source>
</evidence>
<keyword evidence="3" id="KW-0963">Cytoplasm</keyword>
<dbReference type="SMART" id="SM00234">
    <property type="entry name" value="START"/>
    <property type="match status" value="1"/>
</dbReference>
<dbReference type="GO" id="GO:0005829">
    <property type="term" value="C:cytosol"/>
    <property type="evidence" value="ECO:0007669"/>
    <property type="project" value="UniProtKB-ARBA"/>
</dbReference>
<evidence type="ECO:0000256" key="2">
    <source>
        <dbReference type="ARBA" id="ARBA00022448"/>
    </source>
</evidence>
<dbReference type="InterPro" id="IPR002913">
    <property type="entry name" value="START_lipid-bd_dom"/>
</dbReference>
<evidence type="ECO:0000313" key="14">
    <source>
        <dbReference type="EMBL" id="KAK7108967.1"/>
    </source>
</evidence>
<keyword evidence="15" id="KW-1185">Reference proteome</keyword>
<comment type="caution">
    <text evidence="14">The sequence shown here is derived from an EMBL/GenBank/DDBJ whole genome shotgun (WGS) entry which is preliminary data.</text>
</comment>
<organism evidence="14 15">
    <name type="scientific">Littorina saxatilis</name>
    <dbReference type="NCBI Taxonomy" id="31220"/>
    <lineage>
        <taxon>Eukaryota</taxon>
        <taxon>Metazoa</taxon>
        <taxon>Spiralia</taxon>
        <taxon>Lophotrochozoa</taxon>
        <taxon>Mollusca</taxon>
        <taxon>Gastropoda</taxon>
        <taxon>Caenogastropoda</taxon>
        <taxon>Littorinimorpha</taxon>
        <taxon>Littorinoidea</taxon>
        <taxon>Littorinidae</taxon>
        <taxon>Littorina</taxon>
    </lineage>
</organism>
<dbReference type="FunFam" id="3.30.530.20:FF:000017">
    <property type="entry name" value="Phosphatidylcholine transfer protein, putative"/>
    <property type="match status" value="1"/>
</dbReference>
<evidence type="ECO:0000256" key="10">
    <source>
        <dbReference type="ARBA" id="ARBA00077188"/>
    </source>
</evidence>
<dbReference type="Proteomes" id="UP001374579">
    <property type="component" value="Unassembled WGS sequence"/>
</dbReference>
<dbReference type="PROSITE" id="PS50848">
    <property type="entry name" value="START"/>
    <property type="match status" value="1"/>
</dbReference>
<name>A0AAN9BNR0_9CAEN</name>
<keyword evidence="4" id="KW-0597">Phosphoprotein</keyword>
<evidence type="ECO:0000256" key="5">
    <source>
        <dbReference type="ARBA" id="ARBA00022990"/>
    </source>
</evidence>
<evidence type="ECO:0000256" key="11">
    <source>
        <dbReference type="ARBA" id="ARBA00079049"/>
    </source>
</evidence>
<dbReference type="AlphaFoldDB" id="A0AAN9BNR0"/>
<evidence type="ECO:0000256" key="8">
    <source>
        <dbReference type="ARBA" id="ARBA00063535"/>
    </source>
</evidence>
<accession>A0AAN9BNR0</accession>
<keyword evidence="6" id="KW-0445">Lipid transport</keyword>
<dbReference type="PANTHER" id="PTHR19308">
    <property type="entry name" value="PHOSPHATIDYLCHOLINE TRANSFER PROTEIN"/>
    <property type="match status" value="1"/>
</dbReference>
<reference evidence="14 15" key="1">
    <citation type="submission" date="2024-02" db="EMBL/GenBank/DDBJ databases">
        <title>Chromosome-scale genome assembly of the rough periwinkle Littorina saxatilis.</title>
        <authorList>
            <person name="De Jode A."/>
            <person name="Faria R."/>
            <person name="Formenti G."/>
            <person name="Sims Y."/>
            <person name="Smith T.P."/>
            <person name="Tracey A."/>
            <person name="Wood J.M.D."/>
            <person name="Zagrodzka Z.B."/>
            <person name="Johannesson K."/>
            <person name="Butlin R.K."/>
            <person name="Leder E.H."/>
        </authorList>
    </citation>
    <scope>NUCLEOTIDE SEQUENCE [LARGE SCALE GENOMIC DNA]</scope>
    <source>
        <strain evidence="14">Snail1</strain>
        <tissue evidence="14">Muscle</tissue>
    </source>
</reference>
<dbReference type="Gene3D" id="3.30.530.20">
    <property type="match status" value="1"/>
</dbReference>
<feature type="region of interest" description="Disordered" evidence="12">
    <location>
        <begin position="357"/>
        <end position="393"/>
    </location>
</feature>
<sequence>MASEGVCSALRLAWTRYLIYTHRFSSQNTPVVARKRFASLAFGASGTQKAKQLAENLSNKVQEACSLFTSRCNVIAGQRVWRAFQIAAWYQQLYGEKLLLQTLRANLLRHCKNRNLYMLLSAAGIFQWERDGVADKELQSALSEMEEMERLVEHASKSKAKHAAAPEGWELVIDRQHLKVWRRFMEDYNLFEYRVFGSFKDITPMAFYNVQMDLKFWCGWDPQTMEINVVDTDPKSSSEIIHWVYKYPYPMLPRDYCYVRRSTVNDQKNRIVIRAKAVPHHKCPEVNNIVRVHQYQSQLVIEPVSSFSENGFSFYMTYFDNPQTQLPSMCYNWLASTGVPDFVDRLHKASKVMQERTNRGYRPNILVSSHSSEQKESSRLQDNMQQKQPQSYC</sequence>
<dbReference type="InterPro" id="IPR023393">
    <property type="entry name" value="START-like_dom_sf"/>
</dbReference>
<proteinExistence type="predicted"/>
<dbReference type="EMBL" id="JBAMIC010000003">
    <property type="protein sequence ID" value="KAK7108967.1"/>
    <property type="molecule type" value="Genomic_DNA"/>
</dbReference>